<dbReference type="OrthoDB" id="9804686at2"/>
<evidence type="ECO:0000313" key="8">
    <source>
        <dbReference type="Proteomes" id="UP000273145"/>
    </source>
</evidence>
<protein>
    <recommendedName>
        <fullName evidence="5">Pectinesterase</fullName>
        <ecNumber evidence="5">3.1.1.11</ecNumber>
    </recommendedName>
</protein>
<dbReference type="Gene3D" id="2.160.20.10">
    <property type="entry name" value="Single-stranded right-handed beta-helix, Pectin lyase-like"/>
    <property type="match status" value="1"/>
</dbReference>
<accession>A0A3S8S1X7</accession>
<dbReference type="GO" id="GO:0042545">
    <property type="term" value="P:cell wall modification"/>
    <property type="evidence" value="ECO:0007669"/>
    <property type="project" value="UniProtKB-UniRule"/>
</dbReference>
<organism evidence="7 8">
    <name type="scientific">Paenibacillus lentus</name>
    <dbReference type="NCBI Taxonomy" id="1338368"/>
    <lineage>
        <taxon>Bacteria</taxon>
        <taxon>Bacillati</taxon>
        <taxon>Bacillota</taxon>
        <taxon>Bacilli</taxon>
        <taxon>Bacillales</taxon>
        <taxon>Paenibacillaceae</taxon>
        <taxon>Paenibacillus</taxon>
    </lineage>
</organism>
<dbReference type="GO" id="GO:0030599">
    <property type="term" value="F:pectinesterase activity"/>
    <property type="evidence" value="ECO:0007669"/>
    <property type="project" value="UniProtKB-UniRule"/>
</dbReference>
<comment type="catalytic activity">
    <reaction evidence="5">
        <text>[(1-&gt;4)-alpha-D-galacturonosyl methyl ester](n) + n H2O = [(1-&gt;4)-alpha-D-galacturonosyl](n) + n methanol + n H(+)</text>
        <dbReference type="Rhea" id="RHEA:22380"/>
        <dbReference type="Rhea" id="RHEA-COMP:14570"/>
        <dbReference type="Rhea" id="RHEA-COMP:14573"/>
        <dbReference type="ChEBI" id="CHEBI:15377"/>
        <dbReference type="ChEBI" id="CHEBI:15378"/>
        <dbReference type="ChEBI" id="CHEBI:17790"/>
        <dbReference type="ChEBI" id="CHEBI:140522"/>
        <dbReference type="ChEBI" id="CHEBI:140523"/>
        <dbReference type="EC" id="3.1.1.11"/>
    </reaction>
</comment>
<proteinExistence type="inferred from homology"/>
<evidence type="ECO:0000256" key="3">
    <source>
        <dbReference type="ARBA" id="ARBA00023085"/>
    </source>
</evidence>
<feature type="active site" evidence="4">
    <location>
        <position position="176"/>
    </location>
</feature>
<sequence>MIVGKESFCHFRSIQGAVDFLERYTADAIQTLYILSGVYEENVLIYRSHLRIIGLGYVEISGRRYAQELDERGERIETFGTPTLFLGGSDLIVENIVVSNTAGQGPEIGQAVAVYAHCDLAVFRNCSFKAHQDTLFTGPLPPAPRERAEFGGILLRERHVHYRQLYENCYIEGTVDFIFGGATAYFDACELRSLRHYDNQAGYITAASTPQEQEHGYVFHRCFLTAAPGVADVYLGRPWREYAKTVYVDCIMGDHIHPLGWDNWNDPANETSVRYGEYGVCHAKALRLQRVPWVDIFETLPESLQKERVFAGTDFWKRKEGQSL</sequence>
<keyword evidence="2 5" id="KW-0378">Hydrolase</keyword>
<evidence type="ECO:0000313" key="7">
    <source>
        <dbReference type="EMBL" id="AZK49167.1"/>
    </source>
</evidence>
<reference evidence="7 8" key="1">
    <citation type="submission" date="2018-11" db="EMBL/GenBank/DDBJ databases">
        <title>Genome sequencing of Paenibacillus lentus DSM25539(T).</title>
        <authorList>
            <person name="Kook J.-K."/>
            <person name="Park S.-N."/>
            <person name="Lim Y.K."/>
        </authorList>
    </citation>
    <scope>NUCLEOTIDE SEQUENCE [LARGE SCALE GENOMIC DNA]</scope>
    <source>
        <strain evidence="7 8">DSM 25539</strain>
    </source>
</reference>
<keyword evidence="3 5" id="KW-0063">Aspartyl esterase</keyword>
<dbReference type="InterPro" id="IPR011050">
    <property type="entry name" value="Pectin_lyase_fold/virulence"/>
</dbReference>
<dbReference type="RefSeq" id="WP_125085308.1">
    <property type="nucleotide sequence ID" value="NZ_CP034248.1"/>
</dbReference>
<dbReference type="Pfam" id="PF01095">
    <property type="entry name" value="Pectinesterase"/>
    <property type="match status" value="2"/>
</dbReference>
<dbReference type="SUPFAM" id="SSF51126">
    <property type="entry name" value="Pectin lyase-like"/>
    <property type="match status" value="1"/>
</dbReference>
<dbReference type="Proteomes" id="UP000273145">
    <property type="component" value="Chromosome"/>
</dbReference>
<dbReference type="AlphaFoldDB" id="A0A3S8S1X7"/>
<evidence type="ECO:0000256" key="5">
    <source>
        <dbReference type="RuleBase" id="RU000589"/>
    </source>
</evidence>
<feature type="domain" description="Pectinesterase catalytic" evidence="6">
    <location>
        <begin position="2"/>
        <end position="137"/>
    </location>
</feature>
<dbReference type="GO" id="GO:0045490">
    <property type="term" value="P:pectin catabolic process"/>
    <property type="evidence" value="ECO:0007669"/>
    <property type="project" value="UniProtKB-UniRule"/>
</dbReference>
<comment type="similarity">
    <text evidence="1">Belongs to the pectinesterase family.</text>
</comment>
<dbReference type="EMBL" id="CP034248">
    <property type="protein sequence ID" value="AZK49167.1"/>
    <property type="molecule type" value="Genomic_DNA"/>
</dbReference>
<keyword evidence="8" id="KW-1185">Reference proteome</keyword>
<gene>
    <name evidence="7" type="ORF">EIM92_21350</name>
</gene>
<evidence type="ECO:0000256" key="1">
    <source>
        <dbReference type="ARBA" id="ARBA00008891"/>
    </source>
</evidence>
<dbReference type="GO" id="GO:0009279">
    <property type="term" value="C:cell outer membrane"/>
    <property type="evidence" value="ECO:0007669"/>
    <property type="project" value="TreeGrafter"/>
</dbReference>
<feature type="domain" description="Pectinesterase catalytic" evidence="6">
    <location>
        <begin position="162"/>
        <end position="297"/>
    </location>
</feature>
<dbReference type="InterPro" id="IPR000070">
    <property type="entry name" value="Pectinesterase_cat"/>
</dbReference>
<dbReference type="InterPro" id="IPR033131">
    <property type="entry name" value="Pectinesterase_Asp_AS"/>
</dbReference>
<dbReference type="InterPro" id="IPR012334">
    <property type="entry name" value="Pectin_lyas_fold"/>
</dbReference>
<dbReference type="KEGG" id="plen:EIM92_21350"/>
<dbReference type="EC" id="3.1.1.11" evidence="5"/>
<dbReference type="UniPathway" id="UPA00545">
    <property type="reaction ID" value="UER00823"/>
</dbReference>
<dbReference type="PROSITE" id="PS00503">
    <property type="entry name" value="PECTINESTERASE_2"/>
    <property type="match status" value="1"/>
</dbReference>
<name>A0A3S8S1X7_9BACL</name>
<dbReference type="PANTHER" id="PTHR31321">
    <property type="entry name" value="ACYL-COA THIOESTER HYDROLASE YBHC-RELATED"/>
    <property type="match status" value="1"/>
</dbReference>
<comment type="pathway">
    <text evidence="5">Glycan metabolism; pectin degradation; 2-dehydro-3-deoxy-D-gluconate from pectin: step 1/5.</text>
</comment>
<evidence type="ECO:0000259" key="6">
    <source>
        <dbReference type="Pfam" id="PF01095"/>
    </source>
</evidence>
<evidence type="ECO:0000256" key="4">
    <source>
        <dbReference type="PROSITE-ProRule" id="PRU10040"/>
    </source>
</evidence>
<evidence type="ECO:0000256" key="2">
    <source>
        <dbReference type="ARBA" id="ARBA00022801"/>
    </source>
</evidence>
<dbReference type="PANTHER" id="PTHR31321:SF57">
    <property type="entry name" value="PECTINESTERASE 53-RELATED"/>
    <property type="match status" value="1"/>
</dbReference>